<evidence type="ECO:0000313" key="7">
    <source>
        <dbReference type="EMBL" id="MXY33980.1"/>
    </source>
</evidence>
<dbReference type="InterPro" id="IPR046335">
    <property type="entry name" value="LacI/GalR-like_sensor"/>
</dbReference>
<dbReference type="InterPro" id="IPR028082">
    <property type="entry name" value="Peripla_BP_I"/>
</dbReference>
<comment type="caution">
    <text evidence="7">The sequence shown here is derived from an EMBL/GenBank/DDBJ whole genome shotgun (WGS) entry which is preliminary data.</text>
</comment>
<dbReference type="SMART" id="SM00354">
    <property type="entry name" value="HTH_LACI"/>
    <property type="match status" value="1"/>
</dbReference>
<dbReference type="Gene3D" id="3.40.50.2300">
    <property type="match status" value="2"/>
</dbReference>
<dbReference type="Pfam" id="PF13377">
    <property type="entry name" value="Peripla_BP_3"/>
    <property type="match status" value="1"/>
</dbReference>
<keyword evidence="3" id="KW-0238">DNA-binding</keyword>
<dbReference type="SUPFAM" id="SSF47413">
    <property type="entry name" value="lambda repressor-like DNA-binding domains"/>
    <property type="match status" value="1"/>
</dbReference>
<dbReference type="PANTHER" id="PTHR30146">
    <property type="entry name" value="LACI-RELATED TRANSCRIPTIONAL REPRESSOR"/>
    <property type="match status" value="1"/>
</dbReference>
<dbReference type="InterPro" id="IPR000843">
    <property type="entry name" value="HTH_LacI"/>
</dbReference>
<reference evidence="7" key="1">
    <citation type="submission" date="2019-09" db="EMBL/GenBank/DDBJ databases">
        <title>Characterisation of the sponge microbiome using genome-centric metagenomics.</title>
        <authorList>
            <person name="Engelberts J.P."/>
            <person name="Robbins S.J."/>
            <person name="De Goeij J.M."/>
            <person name="Aranda M."/>
            <person name="Bell S.C."/>
            <person name="Webster N.S."/>
        </authorList>
    </citation>
    <scope>NUCLEOTIDE SEQUENCE</scope>
    <source>
        <strain evidence="7">SB0664_bin_43</strain>
    </source>
</reference>
<feature type="region of interest" description="Disordered" evidence="5">
    <location>
        <begin position="309"/>
        <end position="333"/>
    </location>
</feature>
<evidence type="ECO:0000256" key="3">
    <source>
        <dbReference type="ARBA" id="ARBA00023125"/>
    </source>
</evidence>
<proteinExistence type="predicted"/>
<dbReference type="PROSITE" id="PS50932">
    <property type="entry name" value="HTH_LACI_2"/>
    <property type="match status" value="1"/>
</dbReference>
<name>A0A6B0Y2I6_9RHOB</name>
<protein>
    <submittedName>
        <fullName evidence="7">Substrate-binding domain-containing protein</fullName>
    </submittedName>
</protein>
<feature type="domain" description="HTH lacI-type" evidence="6">
    <location>
        <begin position="1"/>
        <end position="55"/>
    </location>
</feature>
<dbReference type="EMBL" id="VXRY01000306">
    <property type="protein sequence ID" value="MXY33980.1"/>
    <property type="molecule type" value="Genomic_DNA"/>
</dbReference>
<accession>A0A6B0Y2I6</accession>
<keyword evidence="2" id="KW-0805">Transcription regulation</keyword>
<dbReference type="InterPro" id="IPR010982">
    <property type="entry name" value="Lambda_DNA-bd_dom_sf"/>
</dbReference>
<sequence>MTLSDVASALRLSKGTVSMALKGNPLVAEHTRRAVSAKAEELGYVYNRGAASLSTGVTGLVGLAVHNLTNPYFTRVCAAIEDELERHGQIALLCNLDESREKQTRFIKALNEQNADGLIICPAAGTTPEELPTRLSNGSPVVLFARDIEGEDFDYVGNDDEAAMRLATRHIIEKGHRRIAFVGAGVQTSVARDRRTGFLGEMERAELSIDPALMIESSIYPEGGEFAVEKLMAVADRPTAIICFTDYIAMGVVSKLHELGVIPGRDIAVIGCDGISEGARAYVSLSTISVQKRLLGATAATLLHRRLETPDAPPRRLSTPPIPIFRTSSRAAR</sequence>
<keyword evidence="4" id="KW-0804">Transcription</keyword>
<dbReference type="AlphaFoldDB" id="A0A6B0Y2I6"/>
<dbReference type="Gene3D" id="1.10.260.40">
    <property type="entry name" value="lambda repressor-like DNA-binding domains"/>
    <property type="match status" value="1"/>
</dbReference>
<evidence type="ECO:0000256" key="1">
    <source>
        <dbReference type="ARBA" id="ARBA00022491"/>
    </source>
</evidence>
<evidence type="ECO:0000256" key="5">
    <source>
        <dbReference type="SAM" id="MobiDB-lite"/>
    </source>
</evidence>
<evidence type="ECO:0000256" key="4">
    <source>
        <dbReference type="ARBA" id="ARBA00023163"/>
    </source>
</evidence>
<organism evidence="7">
    <name type="scientific">Boseongicola sp. SB0664_bin_43</name>
    <dbReference type="NCBI Taxonomy" id="2604844"/>
    <lineage>
        <taxon>Bacteria</taxon>
        <taxon>Pseudomonadati</taxon>
        <taxon>Pseudomonadota</taxon>
        <taxon>Alphaproteobacteria</taxon>
        <taxon>Rhodobacterales</taxon>
        <taxon>Paracoccaceae</taxon>
        <taxon>Boseongicola</taxon>
    </lineage>
</organism>
<dbReference type="Pfam" id="PF00356">
    <property type="entry name" value="LacI"/>
    <property type="match status" value="1"/>
</dbReference>
<dbReference type="SUPFAM" id="SSF53822">
    <property type="entry name" value="Periplasmic binding protein-like I"/>
    <property type="match status" value="1"/>
</dbReference>
<evidence type="ECO:0000256" key="2">
    <source>
        <dbReference type="ARBA" id="ARBA00023015"/>
    </source>
</evidence>
<evidence type="ECO:0000259" key="6">
    <source>
        <dbReference type="PROSITE" id="PS50932"/>
    </source>
</evidence>
<keyword evidence="1" id="KW-0678">Repressor</keyword>
<dbReference type="PANTHER" id="PTHR30146:SF148">
    <property type="entry name" value="HTH-TYPE TRANSCRIPTIONAL REPRESSOR PURR-RELATED"/>
    <property type="match status" value="1"/>
</dbReference>
<gene>
    <name evidence="7" type="ORF">F4Y60_07790</name>
</gene>
<dbReference type="GO" id="GO:0000976">
    <property type="term" value="F:transcription cis-regulatory region binding"/>
    <property type="evidence" value="ECO:0007669"/>
    <property type="project" value="TreeGrafter"/>
</dbReference>
<dbReference type="GO" id="GO:0003700">
    <property type="term" value="F:DNA-binding transcription factor activity"/>
    <property type="evidence" value="ECO:0007669"/>
    <property type="project" value="TreeGrafter"/>
</dbReference>
<dbReference type="CDD" id="cd06289">
    <property type="entry name" value="PBP1_MalI-like"/>
    <property type="match status" value="1"/>
</dbReference>
<dbReference type="CDD" id="cd01392">
    <property type="entry name" value="HTH_LacI"/>
    <property type="match status" value="1"/>
</dbReference>